<gene>
    <name evidence="3" type="ORF">C5167_033510</name>
</gene>
<keyword evidence="2" id="KW-0472">Membrane</keyword>
<accession>A0A4Y7KA40</accession>
<keyword evidence="2" id="KW-1133">Transmembrane helix</keyword>
<protein>
    <submittedName>
        <fullName evidence="3">Uncharacterized protein</fullName>
    </submittedName>
</protein>
<feature type="transmembrane region" description="Helical" evidence="2">
    <location>
        <begin position="71"/>
        <end position="88"/>
    </location>
</feature>
<feature type="region of interest" description="Disordered" evidence="1">
    <location>
        <begin position="143"/>
        <end position="164"/>
    </location>
</feature>
<name>A0A4Y7KA40_PAPSO</name>
<evidence type="ECO:0000313" key="3">
    <source>
        <dbReference type="EMBL" id="RZC70244.1"/>
    </source>
</evidence>
<dbReference type="PANTHER" id="PTHR47513:SF1">
    <property type="entry name" value="OS07G0283200 PROTEIN"/>
    <property type="match status" value="1"/>
</dbReference>
<reference evidence="3 4" key="1">
    <citation type="journal article" date="2018" name="Science">
        <title>The opium poppy genome and morphinan production.</title>
        <authorList>
            <person name="Guo L."/>
            <person name="Winzer T."/>
            <person name="Yang X."/>
            <person name="Li Y."/>
            <person name="Ning Z."/>
            <person name="He Z."/>
            <person name="Teodor R."/>
            <person name="Lu Y."/>
            <person name="Bowser T.A."/>
            <person name="Graham I.A."/>
            <person name="Ye K."/>
        </authorList>
    </citation>
    <scope>NUCLEOTIDE SEQUENCE [LARGE SCALE GENOMIC DNA]</scope>
    <source>
        <strain evidence="4">cv. HN1</strain>
        <tissue evidence="3">Leaves</tissue>
    </source>
</reference>
<keyword evidence="2" id="KW-0812">Transmembrane</keyword>
<evidence type="ECO:0000256" key="2">
    <source>
        <dbReference type="SAM" id="Phobius"/>
    </source>
</evidence>
<feature type="compositionally biased region" description="Polar residues" evidence="1">
    <location>
        <begin position="154"/>
        <end position="164"/>
    </location>
</feature>
<dbReference type="AlphaFoldDB" id="A0A4Y7KA40"/>
<dbReference type="Proteomes" id="UP000316621">
    <property type="component" value="Chromosome 7"/>
</dbReference>
<dbReference type="Gramene" id="RZC70244">
    <property type="protein sequence ID" value="RZC70244"/>
    <property type="gene ID" value="C5167_033510"/>
</dbReference>
<organism evidence="3 4">
    <name type="scientific">Papaver somniferum</name>
    <name type="common">Opium poppy</name>
    <dbReference type="NCBI Taxonomy" id="3469"/>
    <lineage>
        <taxon>Eukaryota</taxon>
        <taxon>Viridiplantae</taxon>
        <taxon>Streptophyta</taxon>
        <taxon>Embryophyta</taxon>
        <taxon>Tracheophyta</taxon>
        <taxon>Spermatophyta</taxon>
        <taxon>Magnoliopsida</taxon>
        <taxon>Ranunculales</taxon>
        <taxon>Papaveraceae</taxon>
        <taxon>Papaveroideae</taxon>
        <taxon>Papaver</taxon>
    </lineage>
</organism>
<dbReference type="EMBL" id="CM010721">
    <property type="protein sequence ID" value="RZC70244.1"/>
    <property type="molecule type" value="Genomic_DNA"/>
</dbReference>
<sequence length="164" mass="18160">MFPCINFDLDQKVPFKDSLVTEGATKEALGMKEMTVPLCAGILSALRRVVARRVSLKGSSSDISIKLPISLWAYSSVILFGIILIFYVDNIAEERLHMVFSSPRHLMVAGGCIIVMEIMYKMDFSLPGIFEATSLERIKKDAPQPLDMSDGAFETQNQGLSLPK</sequence>
<dbReference type="PANTHER" id="PTHR47513">
    <property type="entry name" value="ZINC TRANSPORTER"/>
    <property type="match status" value="1"/>
</dbReference>
<proteinExistence type="predicted"/>
<keyword evidence="4" id="KW-1185">Reference proteome</keyword>
<evidence type="ECO:0000313" key="4">
    <source>
        <dbReference type="Proteomes" id="UP000316621"/>
    </source>
</evidence>
<evidence type="ECO:0000256" key="1">
    <source>
        <dbReference type="SAM" id="MobiDB-lite"/>
    </source>
</evidence>